<evidence type="ECO:0000313" key="5">
    <source>
        <dbReference type="EMBL" id="SFR25038.1"/>
    </source>
</evidence>
<accession>A0AAX2EY80</accession>
<protein>
    <submittedName>
        <fullName evidence="5">Biotin-dependent carboxylase uncharacterized domain-containing protein</fullName>
    </submittedName>
</protein>
<dbReference type="InterPro" id="IPR029000">
    <property type="entry name" value="Cyclophilin-like_dom_sf"/>
</dbReference>
<comment type="caution">
    <text evidence="5">The sequence shown here is derived from an EMBL/GenBank/DDBJ whole genome shotgun (WGS) entry which is preliminary data.</text>
</comment>
<keyword evidence="3" id="KW-0067">ATP-binding</keyword>
<dbReference type="AlphaFoldDB" id="A0AAX2EY80"/>
<organism evidence="5 8">
    <name type="scientific">Kosakonia radicincitans</name>
    <dbReference type="NCBI Taxonomy" id="283686"/>
    <lineage>
        <taxon>Bacteria</taxon>
        <taxon>Pseudomonadati</taxon>
        <taxon>Pseudomonadota</taxon>
        <taxon>Gammaproteobacteria</taxon>
        <taxon>Enterobacterales</taxon>
        <taxon>Enterobacteriaceae</taxon>
        <taxon>Kosakonia</taxon>
    </lineage>
</organism>
<dbReference type="InterPro" id="IPR003778">
    <property type="entry name" value="CT_A_B"/>
</dbReference>
<dbReference type="SMART" id="SM00797">
    <property type="entry name" value="AHS2"/>
    <property type="match status" value="1"/>
</dbReference>
<evidence type="ECO:0000256" key="1">
    <source>
        <dbReference type="ARBA" id="ARBA00022741"/>
    </source>
</evidence>
<name>A0AAX2EY80_9ENTR</name>
<evidence type="ECO:0000256" key="2">
    <source>
        <dbReference type="ARBA" id="ARBA00022801"/>
    </source>
</evidence>
<evidence type="ECO:0000256" key="3">
    <source>
        <dbReference type="ARBA" id="ARBA00022840"/>
    </source>
</evidence>
<evidence type="ECO:0000313" key="6">
    <source>
        <dbReference type="EMBL" id="SFU06249.1"/>
    </source>
</evidence>
<feature type="domain" description="Carboxyltransferase" evidence="4">
    <location>
        <begin position="24"/>
        <end position="318"/>
    </location>
</feature>
<dbReference type="Pfam" id="PF02626">
    <property type="entry name" value="CT_A_B"/>
    <property type="match status" value="1"/>
</dbReference>
<evidence type="ECO:0000313" key="8">
    <source>
        <dbReference type="Proteomes" id="UP000199173"/>
    </source>
</evidence>
<dbReference type="Proteomes" id="UP000199173">
    <property type="component" value="Unassembled WGS sequence"/>
</dbReference>
<keyword evidence="2" id="KW-0378">Hydrolase</keyword>
<dbReference type="InterPro" id="IPR052708">
    <property type="entry name" value="PxpC"/>
</dbReference>
<dbReference type="GO" id="GO:0005524">
    <property type="term" value="F:ATP binding"/>
    <property type="evidence" value="ECO:0007669"/>
    <property type="project" value="UniProtKB-KW"/>
</dbReference>
<dbReference type="Proteomes" id="UP000198760">
    <property type="component" value="Unassembled WGS sequence"/>
</dbReference>
<dbReference type="RefSeq" id="WP_072440323.1">
    <property type="nucleotide sequence ID" value="NZ_FONC01000010.1"/>
</dbReference>
<proteinExistence type="predicted"/>
<sequence>MTINVIKPGLATTVQDAGREGYYHLGIPPSGALDPYSMQMANLLVGNAADDAVLEMTLLGPELHFSTDALIAVCGAAMTPIVDNQPAAAHSALYIRAGQHLRFAPARQGSRGYLAIAGGLDVPRVLGSRSTYTLGALGGFQGRRLAAGDVLNVHPVNADRFRREGNTVPEALLPVLEKSVTLRLVPGLYIHRLTDAAVDTFFADDWYVSTEADRTGYRLKGGQPLAFNPRTPPFGAGSDPSNIVDACYPIGSVQAPGGLEPIVLLRDAVSGGGYMTLGTVISPDLAILGQLQPNQHVRFMPVTLEEALVARRQSQQRLAQLANVLR</sequence>
<dbReference type="EMBL" id="FOYJ01000013">
    <property type="protein sequence ID" value="SFR25038.1"/>
    <property type="molecule type" value="Genomic_DNA"/>
</dbReference>
<dbReference type="GO" id="GO:0016787">
    <property type="term" value="F:hydrolase activity"/>
    <property type="evidence" value="ECO:0007669"/>
    <property type="project" value="UniProtKB-KW"/>
</dbReference>
<dbReference type="EMBL" id="FPAV01000011">
    <property type="protein sequence ID" value="SFU06249.1"/>
    <property type="molecule type" value="Genomic_DNA"/>
</dbReference>
<reference evidence="7 8" key="1">
    <citation type="submission" date="2016-10" db="EMBL/GenBank/DDBJ databases">
        <authorList>
            <person name="Varghese N."/>
            <person name="Submissions S."/>
        </authorList>
    </citation>
    <scope>NUCLEOTIDE SEQUENCE [LARGE SCALE GENOMIC DNA]</scope>
    <source>
        <strain evidence="6 7">NFIX06</strain>
        <strain evidence="5 8">NFIX08</strain>
    </source>
</reference>
<dbReference type="PANTHER" id="PTHR43309">
    <property type="entry name" value="5-OXOPROLINASE SUBUNIT C"/>
    <property type="match status" value="1"/>
</dbReference>
<keyword evidence="1" id="KW-0547">Nucleotide-binding</keyword>
<dbReference type="SUPFAM" id="SSF50891">
    <property type="entry name" value="Cyclophilin-like"/>
    <property type="match status" value="1"/>
</dbReference>
<dbReference type="PANTHER" id="PTHR43309:SF3">
    <property type="entry name" value="5-OXOPROLINASE SUBUNIT C"/>
    <property type="match status" value="1"/>
</dbReference>
<evidence type="ECO:0000259" key="4">
    <source>
        <dbReference type="SMART" id="SM00797"/>
    </source>
</evidence>
<evidence type="ECO:0000313" key="7">
    <source>
        <dbReference type="Proteomes" id="UP000198760"/>
    </source>
</evidence>
<dbReference type="Gene3D" id="2.40.100.10">
    <property type="entry name" value="Cyclophilin-like"/>
    <property type="match status" value="1"/>
</dbReference>
<gene>
    <name evidence="6" type="ORF">SAMN03159428_03799</name>
    <name evidence="5" type="ORF">SAMN03159514_04526</name>
</gene>
<dbReference type="NCBIfam" id="TIGR00724">
    <property type="entry name" value="urea_amlyse_rel"/>
    <property type="match status" value="1"/>
</dbReference>
<keyword evidence="7" id="KW-1185">Reference proteome</keyword>